<evidence type="ECO:0000256" key="2">
    <source>
        <dbReference type="ARBA" id="ARBA00006164"/>
    </source>
</evidence>
<comment type="function">
    <text evidence="7">Required for pre-mRNA splicing.</text>
</comment>
<accession>A0A1Y1X8C2</accession>
<reference evidence="9 10" key="1">
    <citation type="submission" date="2016-08" db="EMBL/GenBank/DDBJ databases">
        <title>A Parts List for Fungal Cellulosomes Revealed by Comparative Genomics.</title>
        <authorList>
            <consortium name="DOE Joint Genome Institute"/>
            <person name="Haitjema C.H."/>
            <person name="Gilmore S.P."/>
            <person name="Henske J.K."/>
            <person name="Solomon K.V."/>
            <person name="De Groot R."/>
            <person name="Kuo A."/>
            <person name="Mondo S.J."/>
            <person name="Salamov A.A."/>
            <person name="Labutti K."/>
            <person name="Zhao Z."/>
            <person name="Chiniquy J."/>
            <person name="Barry K."/>
            <person name="Brewer H.M."/>
            <person name="Purvine S.O."/>
            <person name="Wright A.T."/>
            <person name="Boxma B."/>
            <person name="Van Alen T."/>
            <person name="Hackstein J.H."/>
            <person name="Baker S.E."/>
            <person name="Grigoriev I.V."/>
            <person name="O'Malley M.A."/>
        </authorList>
    </citation>
    <scope>NUCLEOTIDE SEQUENCE [LARGE SCALE GENOMIC DNA]</scope>
    <source>
        <strain evidence="9 10">S4</strain>
    </source>
</reference>
<protein>
    <recommendedName>
        <fullName evidence="7">Pre-mRNA-splicing factor 38</fullName>
    </recommendedName>
</protein>
<feature type="compositionally biased region" description="Basic and acidic residues" evidence="8">
    <location>
        <begin position="178"/>
        <end position="194"/>
    </location>
</feature>
<dbReference type="Proteomes" id="UP000193944">
    <property type="component" value="Unassembled WGS sequence"/>
</dbReference>
<comment type="similarity">
    <text evidence="2 7">Belongs to the PRP38 family.</text>
</comment>
<sequence length="275" mass="33565">MSKKASNKLETFGNEETMNLNSLVYQNIKSSQYFKNLYELKTYHEVVSEIKNEVHSLKPFMKDTFASTAYCLLFKLWTLKLTIKQVNGLINYQNCSEVRALGFLYLRYVCKPDHLWSWFEDYLDDEEEVQIEDGVNPRIITIGRMCRQLLTEQKWLDTILPRIPLKIAQEIDKKIRDKHEEERKKEREKYEEERKKRHRHRSRSRSRDRDRDRSRHSRHHHRSRDRSSSRDRSRHSRHHYSRDRSRRNHRSRSRSLRDRHSSRHHRSRSSSSSRS</sequence>
<dbReference type="OrthoDB" id="3881at2759"/>
<name>A0A1Y1X8C2_9FUNG</name>
<proteinExistence type="inferred from homology"/>
<dbReference type="STRING" id="1754192.A0A1Y1X8C2"/>
<feature type="region of interest" description="Disordered" evidence="8">
    <location>
        <begin position="178"/>
        <end position="275"/>
    </location>
</feature>
<evidence type="ECO:0000313" key="10">
    <source>
        <dbReference type="Proteomes" id="UP000193944"/>
    </source>
</evidence>
<organism evidence="9 10">
    <name type="scientific">Anaeromyces robustus</name>
    <dbReference type="NCBI Taxonomy" id="1754192"/>
    <lineage>
        <taxon>Eukaryota</taxon>
        <taxon>Fungi</taxon>
        <taxon>Fungi incertae sedis</taxon>
        <taxon>Chytridiomycota</taxon>
        <taxon>Chytridiomycota incertae sedis</taxon>
        <taxon>Neocallimastigomycetes</taxon>
        <taxon>Neocallimastigales</taxon>
        <taxon>Neocallimastigaceae</taxon>
        <taxon>Anaeromyces</taxon>
    </lineage>
</organism>
<dbReference type="GO" id="GO:0005681">
    <property type="term" value="C:spliceosomal complex"/>
    <property type="evidence" value="ECO:0007669"/>
    <property type="project" value="UniProtKB-KW"/>
</dbReference>
<keyword evidence="3 7" id="KW-0507">mRNA processing</keyword>
<gene>
    <name evidence="9" type="ORF">BCR32DRAFT_262862</name>
</gene>
<evidence type="ECO:0000256" key="8">
    <source>
        <dbReference type="SAM" id="MobiDB-lite"/>
    </source>
</evidence>
<dbReference type="AlphaFoldDB" id="A0A1Y1X8C2"/>
<evidence type="ECO:0000256" key="1">
    <source>
        <dbReference type="ARBA" id="ARBA00004123"/>
    </source>
</evidence>
<keyword evidence="4 7" id="KW-0747">Spliceosome</keyword>
<comment type="subcellular location">
    <subcellularLocation>
        <location evidence="1 7">Nucleus</location>
    </subcellularLocation>
</comment>
<evidence type="ECO:0000256" key="3">
    <source>
        <dbReference type="ARBA" id="ARBA00022664"/>
    </source>
</evidence>
<dbReference type="PANTHER" id="PTHR23142">
    <property type="entry name" value="PRE-MRNA-SPLICING FACTOR 38A-RELATED"/>
    <property type="match status" value="1"/>
</dbReference>
<feature type="compositionally biased region" description="Basic residues" evidence="8">
    <location>
        <begin position="195"/>
        <end position="204"/>
    </location>
</feature>
<evidence type="ECO:0000256" key="5">
    <source>
        <dbReference type="ARBA" id="ARBA00023187"/>
    </source>
</evidence>
<evidence type="ECO:0000313" key="9">
    <source>
        <dbReference type="EMBL" id="ORX81604.1"/>
    </source>
</evidence>
<dbReference type="EMBL" id="MCFG01000115">
    <property type="protein sequence ID" value="ORX81604.1"/>
    <property type="molecule type" value="Genomic_DNA"/>
</dbReference>
<dbReference type="GO" id="GO:0000398">
    <property type="term" value="P:mRNA splicing, via spliceosome"/>
    <property type="evidence" value="ECO:0007669"/>
    <property type="project" value="UniProtKB-UniRule"/>
</dbReference>
<reference evidence="9 10" key="2">
    <citation type="submission" date="2016-08" db="EMBL/GenBank/DDBJ databases">
        <title>Pervasive Adenine N6-methylation of Active Genes in Fungi.</title>
        <authorList>
            <consortium name="DOE Joint Genome Institute"/>
            <person name="Mondo S.J."/>
            <person name="Dannebaum R.O."/>
            <person name="Kuo R.C."/>
            <person name="Labutti K."/>
            <person name="Haridas S."/>
            <person name="Kuo A."/>
            <person name="Salamov A."/>
            <person name="Ahrendt S.R."/>
            <person name="Lipzen A."/>
            <person name="Sullivan W."/>
            <person name="Andreopoulos W.B."/>
            <person name="Clum A."/>
            <person name="Lindquist E."/>
            <person name="Daum C."/>
            <person name="Ramamoorthy G.K."/>
            <person name="Gryganskyi A."/>
            <person name="Culley D."/>
            <person name="Magnuson J.K."/>
            <person name="James T.Y."/>
            <person name="O'Malley M.A."/>
            <person name="Stajich J.E."/>
            <person name="Spatafora J.W."/>
            <person name="Visel A."/>
            <person name="Grigoriev I.V."/>
        </authorList>
    </citation>
    <scope>NUCLEOTIDE SEQUENCE [LARGE SCALE GENOMIC DNA]</scope>
    <source>
        <strain evidence="9 10">S4</strain>
    </source>
</reference>
<keyword evidence="6 7" id="KW-0539">Nucleus</keyword>
<feature type="compositionally biased region" description="Basic residues" evidence="8">
    <location>
        <begin position="232"/>
        <end position="254"/>
    </location>
</feature>
<keyword evidence="5 7" id="KW-0508">mRNA splicing</keyword>
<keyword evidence="10" id="KW-1185">Reference proteome</keyword>
<dbReference type="InterPro" id="IPR005037">
    <property type="entry name" value="PRP38"/>
</dbReference>
<evidence type="ECO:0000256" key="6">
    <source>
        <dbReference type="ARBA" id="ARBA00023242"/>
    </source>
</evidence>
<feature type="compositionally biased region" description="Basic residues" evidence="8">
    <location>
        <begin position="214"/>
        <end position="224"/>
    </location>
</feature>
<dbReference type="Pfam" id="PF03371">
    <property type="entry name" value="PRP38"/>
    <property type="match status" value="1"/>
</dbReference>
<evidence type="ECO:0000256" key="4">
    <source>
        <dbReference type="ARBA" id="ARBA00022728"/>
    </source>
</evidence>
<evidence type="ECO:0000256" key="7">
    <source>
        <dbReference type="RuleBase" id="RU367025"/>
    </source>
</evidence>
<comment type="caution">
    <text evidence="9">The sequence shown here is derived from an EMBL/GenBank/DDBJ whole genome shotgun (WGS) entry which is preliminary data.</text>
</comment>